<sequence length="203" mass="22065">MDVVYNHTFSTDSCFNRTVPGYYYRMHSSSAYSNGSGCGNETASDKLMYRKYMIESVKYWAEEYHIDGFRFDLMGIHDITTMNDIRSALDGLYSDGSGKKILMYGEPWTGGSVAISDGCSQSKAGSLNSRVGMFCDSYRDAIKGSTDGSDKGFVQGNTDKAGTVANGVTGKGFSAQAPSQTIAYADAHDNLILWDKIVKSNGS</sequence>
<proteinExistence type="predicted"/>
<accession>K1T160</accession>
<feature type="non-terminal residue" evidence="1">
    <location>
        <position position="203"/>
    </location>
</feature>
<gene>
    <name evidence="1" type="ORF">LEA_16469</name>
</gene>
<dbReference type="EMBL" id="AJWY01011253">
    <property type="protein sequence ID" value="EKC53256.1"/>
    <property type="molecule type" value="Genomic_DNA"/>
</dbReference>
<organism evidence="1">
    <name type="scientific">human gut metagenome</name>
    <dbReference type="NCBI Taxonomy" id="408170"/>
    <lineage>
        <taxon>unclassified sequences</taxon>
        <taxon>metagenomes</taxon>
        <taxon>organismal metagenomes</taxon>
    </lineage>
</organism>
<evidence type="ECO:0000313" key="1">
    <source>
        <dbReference type="EMBL" id="EKC53256.1"/>
    </source>
</evidence>
<dbReference type="AlphaFoldDB" id="K1T160"/>
<reference evidence="1" key="1">
    <citation type="journal article" date="2013" name="Environ. Microbiol.">
        <title>Microbiota from the distal guts of lean and obese adolescents exhibit partial functional redundancy besides clear differences in community structure.</title>
        <authorList>
            <person name="Ferrer M."/>
            <person name="Ruiz A."/>
            <person name="Lanza F."/>
            <person name="Haange S.B."/>
            <person name="Oberbach A."/>
            <person name="Till H."/>
            <person name="Bargiela R."/>
            <person name="Campoy C."/>
            <person name="Segura M.T."/>
            <person name="Richter M."/>
            <person name="von Bergen M."/>
            <person name="Seifert J."/>
            <person name="Suarez A."/>
        </authorList>
    </citation>
    <scope>NUCLEOTIDE SEQUENCE</scope>
</reference>
<protein>
    <submittedName>
        <fullName evidence="1">Pullulanase, type I</fullName>
    </submittedName>
</protein>
<name>K1T160_9ZZZZ</name>
<dbReference type="PANTHER" id="PTHR43002">
    <property type="entry name" value="GLYCOGEN DEBRANCHING ENZYME"/>
    <property type="match status" value="1"/>
</dbReference>
<dbReference type="SUPFAM" id="SSF51445">
    <property type="entry name" value="(Trans)glycosidases"/>
    <property type="match status" value="1"/>
</dbReference>
<dbReference type="Gene3D" id="3.20.20.80">
    <property type="entry name" value="Glycosidases"/>
    <property type="match status" value="1"/>
</dbReference>
<comment type="caution">
    <text evidence="1">The sequence shown here is derived from an EMBL/GenBank/DDBJ whole genome shotgun (WGS) entry which is preliminary data.</text>
</comment>
<dbReference type="InterPro" id="IPR017853">
    <property type="entry name" value="GH"/>
</dbReference>